<feature type="non-terminal residue" evidence="1">
    <location>
        <position position="51"/>
    </location>
</feature>
<evidence type="ECO:0000313" key="1">
    <source>
        <dbReference type="EMBL" id="CAK9045489.1"/>
    </source>
</evidence>
<keyword evidence="2" id="KW-1185">Reference proteome</keyword>
<dbReference type="Proteomes" id="UP001642464">
    <property type="component" value="Unassembled WGS sequence"/>
</dbReference>
<sequence>MARSKMRSGKKMQTSKQASWSKFPLRWPLTMSWLEARGIRRATSCRCLPKM</sequence>
<name>A0ABP0M5N1_9DINO</name>
<gene>
    <name evidence="1" type="ORF">SCF082_LOCUS25700</name>
</gene>
<organism evidence="1 2">
    <name type="scientific">Durusdinium trenchii</name>
    <dbReference type="NCBI Taxonomy" id="1381693"/>
    <lineage>
        <taxon>Eukaryota</taxon>
        <taxon>Sar</taxon>
        <taxon>Alveolata</taxon>
        <taxon>Dinophyceae</taxon>
        <taxon>Suessiales</taxon>
        <taxon>Symbiodiniaceae</taxon>
        <taxon>Durusdinium</taxon>
    </lineage>
</organism>
<proteinExistence type="predicted"/>
<dbReference type="EMBL" id="CAXAMM010019347">
    <property type="protein sequence ID" value="CAK9045489.1"/>
    <property type="molecule type" value="Genomic_DNA"/>
</dbReference>
<evidence type="ECO:0000313" key="2">
    <source>
        <dbReference type="Proteomes" id="UP001642464"/>
    </source>
</evidence>
<accession>A0ABP0M5N1</accession>
<reference evidence="1 2" key="1">
    <citation type="submission" date="2024-02" db="EMBL/GenBank/DDBJ databases">
        <authorList>
            <person name="Chen Y."/>
            <person name="Shah S."/>
            <person name="Dougan E. K."/>
            <person name="Thang M."/>
            <person name="Chan C."/>
        </authorList>
    </citation>
    <scope>NUCLEOTIDE SEQUENCE [LARGE SCALE GENOMIC DNA]</scope>
</reference>
<protein>
    <submittedName>
        <fullName evidence="1">Uncharacterized protein</fullName>
    </submittedName>
</protein>
<comment type="caution">
    <text evidence="1">The sequence shown here is derived from an EMBL/GenBank/DDBJ whole genome shotgun (WGS) entry which is preliminary data.</text>
</comment>